<gene>
    <name evidence="13" type="ORF">DXD91_14385</name>
</gene>
<comment type="pathway">
    <text evidence="2">Cell wall biogenesis; lipoteichoic acid biosynthesis.</text>
</comment>
<dbReference type="CDD" id="cd16015">
    <property type="entry name" value="LTA_synthase"/>
    <property type="match status" value="1"/>
</dbReference>
<name>A0A374N3K6_9FIRM</name>
<evidence type="ECO:0000256" key="3">
    <source>
        <dbReference type="ARBA" id="ARBA00009983"/>
    </source>
</evidence>
<dbReference type="Gene3D" id="3.40.720.10">
    <property type="entry name" value="Alkaline Phosphatase, subunit A"/>
    <property type="match status" value="1"/>
</dbReference>
<evidence type="ECO:0000256" key="10">
    <source>
        <dbReference type="PIRSR" id="PIRSR005091-3"/>
    </source>
</evidence>
<feature type="transmembrane region" description="Helical" evidence="11">
    <location>
        <begin position="80"/>
        <end position="100"/>
    </location>
</feature>
<evidence type="ECO:0000256" key="9">
    <source>
        <dbReference type="PIRSR" id="PIRSR005091-2"/>
    </source>
</evidence>
<dbReference type="PANTHER" id="PTHR47371:SF3">
    <property type="entry name" value="PHOSPHOGLYCEROL TRANSFERASE I"/>
    <property type="match status" value="1"/>
</dbReference>
<dbReference type="PANTHER" id="PTHR47371">
    <property type="entry name" value="LIPOTEICHOIC ACID SYNTHASE"/>
    <property type="match status" value="1"/>
</dbReference>
<keyword evidence="5 11" id="KW-0812">Transmembrane</keyword>
<feature type="binding site" evidence="10">
    <location>
        <position position="280"/>
    </location>
    <ligand>
        <name>Mn(2+)</name>
        <dbReference type="ChEBI" id="CHEBI:29035"/>
    </ligand>
</feature>
<feature type="binding site" evidence="10">
    <location>
        <position position="497"/>
    </location>
    <ligand>
        <name>Mn(2+)</name>
        <dbReference type="ChEBI" id="CHEBI:29035"/>
    </ligand>
</feature>
<dbReference type="EMBL" id="QSOE01000154">
    <property type="protein sequence ID" value="RGI78301.1"/>
    <property type="molecule type" value="Genomic_DNA"/>
</dbReference>
<feature type="binding site" evidence="10">
    <location>
        <position position="323"/>
    </location>
    <ligand>
        <name>Mn(2+)</name>
        <dbReference type="ChEBI" id="CHEBI:29035"/>
    </ligand>
</feature>
<comment type="caution">
    <text evidence="13">The sequence shown here is derived from an EMBL/GenBank/DDBJ whole genome shotgun (WGS) entry which is preliminary data.</text>
</comment>
<dbReference type="GO" id="GO:0005886">
    <property type="term" value="C:plasma membrane"/>
    <property type="evidence" value="ECO:0007669"/>
    <property type="project" value="UniProtKB-SubCell"/>
</dbReference>
<feature type="transmembrane region" description="Helical" evidence="11">
    <location>
        <begin position="21"/>
        <end position="41"/>
    </location>
</feature>
<evidence type="ECO:0000313" key="14">
    <source>
        <dbReference type="Proteomes" id="UP000262524"/>
    </source>
</evidence>
<dbReference type="SUPFAM" id="SSF53649">
    <property type="entry name" value="Alkaline phosphatase-like"/>
    <property type="match status" value="1"/>
</dbReference>
<feature type="transmembrane region" description="Helical" evidence="11">
    <location>
        <begin position="130"/>
        <end position="148"/>
    </location>
</feature>
<sequence>MRFSYFKKLGKTMKTIIKKLLAHYWLVYPVLILKMFIYYWQTKRLDMLSIYDVPLLSLLFLFCVFEVFSFKESKPRRYGFYIVYTLITLIMLADAAYSSYFGKYVSVNQLYQITSLGQIAGDGDVIGASVSPWCLLTLIDYPFVLYWYRLRNKGKKGMLDELAKCWPEKFHFKNVWKEKKFMLSLVKSALHIIIYIVAICAWYYYGLNPQNLRSVQQVNHIEFFTYHTNDIVVNVVGKLKRSSVDEKAIQKKMKSIVPKSSGTAYKGVAKGKNLILIQTESFNNFVIGATYNGQEITPNLNKLLKKDTIYFNHFYSTTGVGNTCDAEFSALNSLYPNDIRECYRMYVDNTYNGLPWMFREKGYSAMAFHGYVKTFWNRSEAYKNQGFQHYYSEEELEQTQISGFGITDKEMFRQAVDILKTKQQPFFSFMITLTNHIPYELDQSLASLKLKDSDVGSTFGNYLQTVRYTDEAFGKLIEYLKKNDMYDNTVIAIYGDHQGMNKETPSVQWKMTDFLGKEYDYDEMLNVPFIIHIPGLNESKVADTVGGEVDIMPTIANLMDLDTKQPYVFGHDLLNADEGFVAQISYVGEGSFITSDDNMLFTIGKDGTVASGRLMSLLDGSRKNINEKLCQKYSDRAQSLIDTCKEVLDNNLIANYITH</sequence>
<dbReference type="AlphaFoldDB" id="A0A374N3K6"/>
<keyword evidence="4" id="KW-1003">Cell membrane</keyword>
<organism evidence="13 14">
    <name type="scientific">Anaerobutyricum hallii</name>
    <dbReference type="NCBI Taxonomy" id="39488"/>
    <lineage>
        <taxon>Bacteria</taxon>
        <taxon>Bacillati</taxon>
        <taxon>Bacillota</taxon>
        <taxon>Clostridia</taxon>
        <taxon>Lachnospirales</taxon>
        <taxon>Lachnospiraceae</taxon>
        <taxon>Anaerobutyricum</taxon>
    </lineage>
</organism>
<feature type="domain" description="Sulfatase N-terminal" evidence="12">
    <location>
        <begin position="272"/>
        <end position="560"/>
    </location>
</feature>
<evidence type="ECO:0000256" key="5">
    <source>
        <dbReference type="ARBA" id="ARBA00022692"/>
    </source>
</evidence>
<evidence type="ECO:0000259" key="12">
    <source>
        <dbReference type="Pfam" id="PF00884"/>
    </source>
</evidence>
<protein>
    <submittedName>
        <fullName evidence="13">LTA synthase family protein</fullName>
    </submittedName>
</protein>
<reference evidence="13 14" key="1">
    <citation type="submission" date="2018-08" db="EMBL/GenBank/DDBJ databases">
        <title>A genome reference for cultivated species of the human gut microbiota.</title>
        <authorList>
            <person name="Zou Y."/>
            <person name="Xue W."/>
            <person name="Luo G."/>
        </authorList>
    </citation>
    <scope>NUCLEOTIDE SEQUENCE [LARGE SCALE GENOMIC DNA]</scope>
    <source>
        <strain evidence="13 14">TM10-1AC</strain>
    </source>
</reference>
<keyword evidence="9" id="KW-0464">Manganese</keyword>
<evidence type="ECO:0000256" key="2">
    <source>
        <dbReference type="ARBA" id="ARBA00004936"/>
    </source>
</evidence>
<evidence type="ECO:0000256" key="7">
    <source>
        <dbReference type="ARBA" id="ARBA00023136"/>
    </source>
</evidence>
<feature type="transmembrane region" description="Helical" evidence="11">
    <location>
        <begin position="47"/>
        <end position="68"/>
    </location>
</feature>
<feature type="binding site" evidence="9">
    <location>
        <position position="436"/>
    </location>
    <ligand>
        <name>substrate</name>
    </ligand>
</feature>
<dbReference type="GO" id="GO:0046872">
    <property type="term" value="F:metal ion binding"/>
    <property type="evidence" value="ECO:0007669"/>
    <property type="project" value="UniProtKB-KW"/>
</dbReference>
<evidence type="ECO:0000313" key="13">
    <source>
        <dbReference type="EMBL" id="RGI78301.1"/>
    </source>
</evidence>
<keyword evidence="9" id="KW-0479">Metal-binding</keyword>
<keyword evidence="7 11" id="KW-0472">Membrane</keyword>
<dbReference type="InterPro" id="IPR012160">
    <property type="entry name" value="LtaS-like"/>
</dbReference>
<keyword evidence="6 11" id="KW-1133">Transmembrane helix</keyword>
<accession>A0A374N3K6</accession>
<dbReference type="InterPro" id="IPR017850">
    <property type="entry name" value="Alkaline_phosphatase_core_sf"/>
</dbReference>
<comment type="subcellular location">
    <subcellularLocation>
        <location evidence="1">Cell membrane</location>
        <topology evidence="1">Multi-pass membrane protein</topology>
    </subcellularLocation>
</comment>
<dbReference type="Pfam" id="PF00884">
    <property type="entry name" value="Sulfatase"/>
    <property type="match status" value="1"/>
</dbReference>
<dbReference type="Gene3D" id="3.30.1120.170">
    <property type="match status" value="1"/>
</dbReference>
<evidence type="ECO:0000256" key="4">
    <source>
        <dbReference type="ARBA" id="ARBA00022475"/>
    </source>
</evidence>
<dbReference type="InterPro" id="IPR000917">
    <property type="entry name" value="Sulfatase_N"/>
</dbReference>
<evidence type="ECO:0000256" key="1">
    <source>
        <dbReference type="ARBA" id="ARBA00004651"/>
    </source>
</evidence>
<comment type="similarity">
    <text evidence="3">Belongs to the LTA synthase family.</text>
</comment>
<dbReference type="InterPro" id="IPR050448">
    <property type="entry name" value="OpgB/LTA_synthase_biosynth"/>
</dbReference>
<proteinExistence type="inferred from homology"/>
<evidence type="ECO:0000256" key="6">
    <source>
        <dbReference type="ARBA" id="ARBA00022989"/>
    </source>
</evidence>
<dbReference type="Proteomes" id="UP000262524">
    <property type="component" value="Unassembled WGS sequence"/>
</dbReference>
<dbReference type="PIRSF" id="PIRSF005091">
    <property type="entry name" value="Mmb_sulf_HI1246"/>
    <property type="match status" value="1"/>
</dbReference>
<feature type="binding site" evidence="10">
    <location>
        <position position="496"/>
    </location>
    <ligand>
        <name>Mn(2+)</name>
        <dbReference type="ChEBI" id="CHEBI:29035"/>
    </ligand>
</feature>
<feature type="active site" evidence="8">
    <location>
        <position position="323"/>
    </location>
</feature>
<evidence type="ECO:0000256" key="11">
    <source>
        <dbReference type="SAM" id="Phobius"/>
    </source>
</evidence>
<feature type="transmembrane region" description="Helical" evidence="11">
    <location>
        <begin position="181"/>
        <end position="205"/>
    </location>
</feature>
<evidence type="ECO:0000256" key="8">
    <source>
        <dbReference type="PIRSR" id="PIRSR005091-1"/>
    </source>
</evidence>